<evidence type="ECO:0000259" key="4">
    <source>
        <dbReference type="PROSITE" id="PS50186"/>
    </source>
</evidence>
<organism evidence="5 6">
    <name type="scientific">Dactylonectria estremocensis</name>
    <dbReference type="NCBI Taxonomy" id="1079267"/>
    <lineage>
        <taxon>Eukaryota</taxon>
        <taxon>Fungi</taxon>
        <taxon>Dikarya</taxon>
        <taxon>Ascomycota</taxon>
        <taxon>Pezizomycotina</taxon>
        <taxon>Sordariomycetes</taxon>
        <taxon>Hypocreomycetidae</taxon>
        <taxon>Hypocreales</taxon>
        <taxon>Nectriaceae</taxon>
        <taxon>Dactylonectria</taxon>
    </lineage>
</organism>
<reference evidence="5" key="1">
    <citation type="journal article" date="2021" name="Nat. Commun.">
        <title>Genetic determinants of endophytism in the Arabidopsis root mycobiome.</title>
        <authorList>
            <person name="Mesny F."/>
            <person name="Miyauchi S."/>
            <person name="Thiergart T."/>
            <person name="Pickel B."/>
            <person name="Atanasova L."/>
            <person name="Karlsson M."/>
            <person name="Huettel B."/>
            <person name="Barry K.W."/>
            <person name="Haridas S."/>
            <person name="Chen C."/>
            <person name="Bauer D."/>
            <person name="Andreopoulos W."/>
            <person name="Pangilinan J."/>
            <person name="LaButti K."/>
            <person name="Riley R."/>
            <person name="Lipzen A."/>
            <person name="Clum A."/>
            <person name="Drula E."/>
            <person name="Henrissat B."/>
            <person name="Kohler A."/>
            <person name="Grigoriev I.V."/>
            <person name="Martin F.M."/>
            <person name="Hacquard S."/>
        </authorList>
    </citation>
    <scope>NUCLEOTIDE SEQUENCE</scope>
    <source>
        <strain evidence="5">MPI-CAGE-AT-0021</strain>
    </source>
</reference>
<dbReference type="Pfam" id="PF00610">
    <property type="entry name" value="DEP"/>
    <property type="match status" value="1"/>
</dbReference>
<accession>A0A9P9IPC1</accession>
<feature type="compositionally biased region" description="Low complexity" evidence="2">
    <location>
        <begin position="307"/>
        <end position="321"/>
    </location>
</feature>
<dbReference type="InterPro" id="IPR044926">
    <property type="entry name" value="RGS_subdomain_2"/>
</dbReference>
<feature type="domain" description="DEP" evidence="4">
    <location>
        <begin position="232"/>
        <end position="299"/>
    </location>
</feature>
<dbReference type="SUPFAM" id="SSF46785">
    <property type="entry name" value="Winged helix' DNA-binding domain"/>
    <property type="match status" value="2"/>
</dbReference>
<dbReference type="InterPro" id="IPR058855">
    <property type="entry name" value="RGS1/SST2-like_Fungal-DR"/>
</dbReference>
<dbReference type="EMBL" id="JAGMUU010000023">
    <property type="protein sequence ID" value="KAH7126395.1"/>
    <property type="molecule type" value="Genomic_DNA"/>
</dbReference>
<dbReference type="PROSITE" id="PS50132">
    <property type="entry name" value="RGS"/>
    <property type="match status" value="1"/>
</dbReference>
<dbReference type="PANTHER" id="PTHR10845:SF192">
    <property type="entry name" value="DOUBLE HIT, ISOFORM B"/>
    <property type="match status" value="1"/>
</dbReference>
<keyword evidence="6" id="KW-1185">Reference proteome</keyword>
<evidence type="ECO:0000256" key="1">
    <source>
        <dbReference type="ARBA" id="ARBA00022700"/>
    </source>
</evidence>
<dbReference type="InterPro" id="IPR016137">
    <property type="entry name" value="RGS"/>
</dbReference>
<feature type="region of interest" description="Disordered" evidence="2">
    <location>
        <begin position="303"/>
        <end position="339"/>
    </location>
</feature>
<dbReference type="GO" id="GO:0009968">
    <property type="term" value="P:negative regulation of signal transduction"/>
    <property type="evidence" value="ECO:0007669"/>
    <property type="project" value="UniProtKB-KW"/>
</dbReference>
<feature type="domain" description="RGS" evidence="3">
    <location>
        <begin position="339"/>
        <end position="483"/>
    </location>
</feature>
<dbReference type="Gene3D" id="1.10.167.10">
    <property type="entry name" value="Regulator of G-protein Signalling 4, domain 2"/>
    <property type="match status" value="1"/>
</dbReference>
<dbReference type="SMART" id="SM00049">
    <property type="entry name" value="DEP"/>
    <property type="match status" value="2"/>
</dbReference>
<dbReference type="SUPFAM" id="SSF48097">
    <property type="entry name" value="Regulator of G-protein signaling, RGS"/>
    <property type="match status" value="1"/>
</dbReference>
<dbReference type="Pfam" id="PF25889">
    <property type="entry name" value="WHD_Fungal_DR"/>
    <property type="match status" value="1"/>
</dbReference>
<name>A0A9P9IPC1_9HYPO</name>
<dbReference type="InterPro" id="IPR000591">
    <property type="entry name" value="DEP_dom"/>
</dbReference>
<evidence type="ECO:0000256" key="2">
    <source>
        <dbReference type="SAM" id="MobiDB-lite"/>
    </source>
</evidence>
<dbReference type="InterPro" id="IPR036390">
    <property type="entry name" value="WH_DNA-bd_sf"/>
</dbReference>
<evidence type="ECO:0000313" key="5">
    <source>
        <dbReference type="EMBL" id="KAH7126395.1"/>
    </source>
</evidence>
<evidence type="ECO:0000313" key="6">
    <source>
        <dbReference type="Proteomes" id="UP000717696"/>
    </source>
</evidence>
<dbReference type="GO" id="GO:0035556">
    <property type="term" value="P:intracellular signal transduction"/>
    <property type="evidence" value="ECO:0007669"/>
    <property type="project" value="InterPro"/>
</dbReference>
<dbReference type="PROSITE" id="PS50186">
    <property type="entry name" value="DEP"/>
    <property type="match status" value="1"/>
</dbReference>
<proteinExistence type="predicted"/>
<dbReference type="InterPro" id="IPR036388">
    <property type="entry name" value="WH-like_DNA-bd_sf"/>
</dbReference>
<comment type="caution">
    <text evidence="5">The sequence shown here is derived from an EMBL/GenBank/DDBJ whole genome shotgun (WGS) entry which is preliminary data.</text>
</comment>
<dbReference type="PANTHER" id="PTHR10845">
    <property type="entry name" value="REGULATOR OF G PROTEIN SIGNALING"/>
    <property type="match status" value="1"/>
</dbReference>
<feature type="region of interest" description="Disordered" evidence="2">
    <location>
        <begin position="1"/>
        <end position="20"/>
    </location>
</feature>
<gene>
    <name evidence="5" type="ORF">B0J13DRAFT_454702</name>
</gene>
<dbReference type="Proteomes" id="UP000717696">
    <property type="component" value="Unassembled WGS sequence"/>
</dbReference>
<dbReference type="OrthoDB" id="196547at2759"/>
<dbReference type="AlphaFoldDB" id="A0A9P9IPC1"/>
<feature type="compositionally biased region" description="Polar residues" evidence="2">
    <location>
        <begin position="1"/>
        <end position="12"/>
    </location>
</feature>
<evidence type="ECO:0000259" key="3">
    <source>
        <dbReference type="PROSITE" id="PS50132"/>
    </source>
</evidence>
<keyword evidence="1" id="KW-0734">Signal transduction inhibitor</keyword>
<dbReference type="InterPro" id="IPR036305">
    <property type="entry name" value="RGS_sf"/>
</dbReference>
<dbReference type="SMART" id="SM00315">
    <property type="entry name" value="RGS"/>
    <property type="match status" value="1"/>
</dbReference>
<sequence>MLQNKINQSSSRLLRMSDNDRPRSKDLRDLFSTLIVSLLPLGAHRVRFTKMDHTFLSEDAIHNLGNVKLLQTNHMPDPKKPSCIITTTSTVSFSMNKEMACSVCQQFLDARFLESADGKRQETFHPKGTVWRLTSKGITVLDWFCTKNGVKDDQLPELLQLITSPLISLERDPDTDRLYLNLGTIEVIFGRFVGKGTKGTMSPIRMASPNEKDVVGVRMTPEYKINGRVHYDTFHGQDVLEWLMDNTTVIDIPEAFEVASLFMQHELIEMVGHNPYHAHQESKSNIFQPSPGVIYGISQRGKDLVNGSRSSSSSFGRSGDSTPRTSKADSHHQTSNTQRLERILTDPALVLLFRENLRETHCEENLSFYQECDDFIRQCTSANRILKQTDDTSVEKANELLAQSYEIYNAFLAPDSPRELNINHQLRTSLTERMTNARAQETIGDQLQEVTSLFESAQNSVFKLVASDSVPKFLHNPRYEYQLVQAGVR</sequence>
<dbReference type="Gene3D" id="1.10.10.10">
    <property type="entry name" value="Winged helix-like DNA-binding domain superfamily/Winged helix DNA-binding domain"/>
    <property type="match status" value="2"/>
</dbReference>
<dbReference type="CDD" id="cd08708">
    <property type="entry name" value="RGS_FLBA"/>
    <property type="match status" value="1"/>
</dbReference>
<dbReference type="CDD" id="cd04450">
    <property type="entry name" value="DEP_RGS7-like"/>
    <property type="match status" value="1"/>
</dbReference>
<dbReference type="Pfam" id="PF00615">
    <property type="entry name" value="RGS"/>
    <property type="match status" value="1"/>
</dbReference>
<protein>
    <submittedName>
        <fullName evidence="5">Regulator of G protein signaling domain-containing protein</fullName>
    </submittedName>
</protein>